<keyword evidence="3" id="KW-1185">Reference proteome</keyword>
<proteinExistence type="predicted"/>
<dbReference type="EMBL" id="VLPK01000001">
    <property type="protein sequence ID" value="TSJ44467.1"/>
    <property type="molecule type" value="Genomic_DNA"/>
</dbReference>
<name>A0A556MX30_9SPHI</name>
<dbReference type="RefSeq" id="WP_144248028.1">
    <property type="nucleotide sequence ID" value="NZ_VLPK01000001.1"/>
</dbReference>
<sequence length="310" mass="34184">MKKYLLLFFASSITISTLAQSRRLIDSGAMPQVFAPGILSTPYSEWSVSFSPDGNTAYSSLGDVFWTIITAKKVNGAWQRPEVVPFSGKFRDTDPFVTPDGKALFFISSRPYLPGAAPNVPQAAIHIWKVKKQTDGSWGTPAHLDSTINLTGVGNYAPSVSAKGTLYYCSPRKGLTGMQSFFAIREGDHYDKPQQLLIPGATEIQDPFIAPDESYLVYLDGNDLCVSFKQNGAWTKEEKLGPEVNNGNNLSSPHVSADGKILYYTSDRIAGFYKRDLNGPALTYDQLLNENNSLYNNRGNILMIPIHLNH</sequence>
<dbReference type="Gene3D" id="2.120.10.30">
    <property type="entry name" value="TolB, C-terminal domain"/>
    <property type="match status" value="1"/>
</dbReference>
<reference evidence="2 3" key="1">
    <citation type="submission" date="2019-07" db="EMBL/GenBank/DDBJ databases">
        <authorList>
            <person name="Huq M.A."/>
        </authorList>
    </citation>
    <scope>NUCLEOTIDE SEQUENCE [LARGE SCALE GENOMIC DNA]</scope>
    <source>
        <strain evidence="2 3">MAH-19</strain>
    </source>
</reference>
<feature type="signal peptide" evidence="1">
    <location>
        <begin position="1"/>
        <end position="19"/>
    </location>
</feature>
<evidence type="ECO:0000256" key="1">
    <source>
        <dbReference type="SAM" id="SignalP"/>
    </source>
</evidence>
<dbReference type="OrthoDB" id="9809364at2"/>
<organism evidence="2 3">
    <name type="scientific">Mucilaginibacter corticis</name>
    <dbReference type="NCBI Taxonomy" id="2597670"/>
    <lineage>
        <taxon>Bacteria</taxon>
        <taxon>Pseudomonadati</taxon>
        <taxon>Bacteroidota</taxon>
        <taxon>Sphingobacteriia</taxon>
        <taxon>Sphingobacteriales</taxon>
        <taxon>Sphingobacteriaceae</taxon>
        <taxon>Mucilaginibacter</taxon>
    </lineage>
</organism>
<dbReference type="SUPFAM" id="SSF82171">
    <property type="entry name" value="DPP6 N-terminal domain-like"/>
    <property type="match status" value="1"/>
</dbReference>
<evidence type="ECO:0000313" key="2">
    <source>
        <dbReference type="EMBL" id="TSJ44467.1"/>
    </source>
</evidence>
<comment type="caution">
    <text evidence="2">The sequence shown here is derived from an EMBL/GenBank/DDBJ whole genome shotgun (WGS) entry which is preliminary data.</text>
</comment>
<accession>A0A556MX30</accession>
<dbReference type="AlphaFoldDB" id="A0A556MX30"/>
<evidence type="ECO:0008006" key="4">
    <source>
        <dbReference type="Google" id="ProtNLM"/>
    </source>
</evidence>
<dbReference type="InterPro" id="IPR011659">
    <property type="entry name" value="WD40"/>
</dbReference>
<dbReference type="InterPro" id="IPR011042">
    <property type="entry name" value="6-blade_b-propeller_TolB-like"/>
</dbReference>
<dbReference type="Pfam" id="PF07676">
    <property type="entry name" value="PD40"/>
    <property type="match status" value="2"/>
</dbReference>
<feature type="chain" id="PRO_5021712679" description="WD40 repeat protein" evidence="1">
    <location>
        <begin position="20"/>
        <end position="310"/>
    </location>
</feature>
<gene>
    <name evidence="2" type="ORF">FO440_09895</name>
</gene>
<dbReference type="Proteomes" id="UP000318733">
    <property type="component" value="Unassembled WGS sequence"/>
</dbReference>
<evidence type="ECO:0000313" key="3">
    <source>
        <dbReference type="Proteomes" id="UP000318733"/>
    </source>
</evidence>
<keyword evidence="1" id="KW-0732">Signal</keyword>
<protein>
    <recommendedName>
        <fullName evidence="4">WD40 repeat protein</fullName>
    </recommendedName>
</protein>